<keyword evidence="2" id="KW-1185">Reference proteome</keyword>
<evidence type="ECO:0000313" key="2">
    <source>
        <dbReference type="Proteomes" id="UP000614047"/>
    </source>
</evidence>
<comment type="caution">
    <text evidence="1">The sequence shown here is derived from an EMBL/GenBank/DDBJ whole genome shotgun (WGS) entry which is preliminary data.</text>
</comment>
<dbReference type="AlphaFoldDB" id="A0A931GRZ5"/>
<protein>
    <submittedName>
        <fullName evidence="1">Uncharacterized protein</fullName>
    </submittedName>
</protein>
<name>A0A931GRZ5_9ACTN</name>
<sequence>MRLATVTRYLADLDNRLDRPRFQGSPLASQLRQQIHDFNAAALTEDADMEGS</sequence>
<accession>A0A931GRZ5</accession>
<proteinExistence type="predicted"/>
<dbReference type="RefSeq" id="WP_197015476.1">
    <property type="nucleotide sequence ID" value="NZ_BAABES010000015.1"/>
</dbReference>
<organism evidence="1 2">
    <name type="scientific">Actinomadura viridis</name>
    <dbReference type="NCBI Taxonomy" id="58110"/>
    <lineage>
        <taxon>Bacteria</taxon>
        <taxon>Bacillati</taxon>
        <taxon>Actinomycetota</taxon>
        <taxon>Actinomycetes</taxon>
        <taxon>Streptosporangiales</taxon>
        <taxon>Thermomonosporaceae</taxon>
        <taxon>Actinomadura</taxon>
    </lineage>
</organism>
<dbReference type="Proteomes" id="UP000614047">
    <property type="component" value="Unassembled WGS sequence"/>
</dbReference>
<evidence type="ECO:0000313" key="1">
    <source>
        <dbReference type="EMBL" id="MBG6093411.1"/>
    </source>
</evidence>
<dbReference type="EMBL" id="JADOUA010000001">
    <property type="protein sequence ID" value="MBG6093411.1"/>
    <property type="molecule type" value="Genomic_DNA"/>
</dbReference>
<gene>
    <name evidence="1" type="ORF">IW256_007524</name>
</gene>
<reference evidence="1" key="1">
    <citation type="submission" date="2020-11" db="EMBL/GenBank/DDBJ databases">
        <title>Sequencing the genomes of 1000 actinobacteria strains.</title>
        <authorList>
            <person name="Klenk H.-P."/>
        </authorList>
    </citation>
    <scope>NUCLEOTIDE SEQUENCE</scope>
    <source>
        <strain evidence="1">DSM 43175</strain>
    </source>
</reference>